<dbReference type="Gene3D" id="3.40.190.10">
    <property type="entry name" value="Periplasmic binding protein-like II"/>
    <property type="match status" value="2"/>
</dbReference>
<dbReference type="InterPro" id="IPR006059">
    <property type="entry name" value="SBP"/>
</dbReference>
<dbReference type="InterPro" id="IPR050490">
    <property type="entry name" value="Bact_solute-bd_prot1"/>
</dbReference>
<accession>A0ABW4YKK5</accession>
<comment type="caution">
    <text evidence="1">The sequence shown here is derived from an EMBL/GenBank/DDBJ whole genome shotgun (WGS) entry which is preliminary data.</text>
</comment>
<dbReference type="Proteomes" id="UP001597362">
    <property type="component" value="Unassembled WGS sequence"/>
</dbReference>
<evidence type="ECO:0000313" key="2">
    <source>
        <dbReference type="Proteomes" id="UP001597362"/>
    </source>
</evidence>
<organism evidence="1 2">
    <name type="scientific">Paenibacillus yanchengensis</name>
    <dbReference type="NCBI Taxonomy" id="2035833"/>
    <lineage>
        <taxon>Bacteria</taxon>
        <taxon>Bacillati</taxon>
        <taxon>Bacillota</taxon>
        <taxon>Bacilli</taxon>
        <taxon>Bacillales</taxon>
        <taxon>Paenibacillaceae</taxon>
        <taxon>Paenibacillus</taxon>
    </lineage>
</organism>
<proteinExistence type="predicted"/>
<dbReference type="PANTHER" id="PTHR43649">
    <property type="entry name" value="ARABINOSE-BINDING PROTEIN-RELATED"/>
    <property type="match status" value="1"/>
</dbReference>
<dbReference type="RefSeq" id="WP_377771926.1">
    <property type="nucleotide sequence ID" value="NZ_JBHUHO010000029.1"/>
</dbReference>
<sequence length="438" mass="51016">MKKQLVLLINMLVFLAIILQGCSNNGEMKLVENQQVTLHMAMWDANQDFIAFMHDKVEEYTVVHPRVKIQLETFHNDGEYLKAMQVKLSANELPDILELKPNWIAYFQKELLALDTLEATTRNRYAKQFALDDKVLAIPAVSYPELMYYHPSIFEELQLSVPNTWSEFIQLLQTLKRESGIIPYTMSGKDYWATYPFNEFMAHLSSNEEQYLNGMAMQDEPFAQGTPFYNSYKKIEQLYQAQVMGADPLSTDWEQATEQFYSKEAAIIGGGLWFLSNYESNVGHTDDLEAFPLPYRESEAEPLRIMTFVDHFYGINKLTKYEEEAKLFLEWFYSPEVYQTYLTQAQLDSTFYDVQAEIPFLQKFHEKFSEVSPFYYVPGGTEYAALVDAIQLDYKKIGQEMLANRDLDEIVNGLNMKWAKARKQLQISKERGRYIISP</sequence>
<keyword evidence="2" id="KW-1185">Reference proteome</keyword>
<dbReference type="Pfam" id="PF01547">
    <property type="entry name" value="SBP_bac_1"/>
    <property type="match status" value="1"/>
</dbReference>
<gene>
    <name evidence="1" type="ORF">ACFSJH_10235</name>
</gene>
<dbReference type="EMBL" id="JBHUHO010000029">
    <property type="protein sequence ID" value="MFD2116102.1"/>
    <property type="molecule type" value="Genomic_DNA"/>
</dbReference>
<dbReference type="SUPFAM" id="SSF53850">
    <property type="entry name" value="Periplasmic binding protein-like II"/>
    <property type="match status" value="1"/>
</dbReference>
<evidence type="ECO:0000313" key="1">
    <source>
        <dbReference type="EMBL" id="MFD2116102.1"/>
    </source>
</evidence>
<reference evidence="2" key="1">
    <citation type="journal article" date="2019" name="Int. J. Syst. Evol. Microbiol.">
        <title>The Global Catalogue of Microorganisms (GCM) 10K type strain sequencing project: providing services to taxonomists for standard genome sequencing and annotation.</title>
        <authorList>
            <consortium name="The Broad Institute Genomics Platform"/>
            <consortium name="The Broad Institute Genome Sequencing Center for Infectious Disease"/>
            <person name="Wu L."/>
            <person name="Ma J."/>
        </authorList>
    </citation>
    <scope>NUCLEOTIDE SEQUENCE [LARGE SCALE GENOMIC DNA]</scope>
    <source>
        <strain evidence="2">GH52</strain>
    </source>
</reference>
<protein>
    <submittedName>
        <fullName evidence="1">ABC transporter substrate-binding protein</fullName>
    </submittedName>
</protein>
<name>A0ABW4YKK5_9BACL</name>
<dbReference type="PROSITE" id="PS51257">
    <property type="entry name" value="PROKAR_LIPOPROTEIN"/>
    <property type="match status" value="1"/>
</dbReference>